<evidence type="ECO:0000313" key="3">
    <source>
        <dbReference type="Proteomes" id="UP000481861"/>
    </source>
</evidence>
<evidence type="ECO:0000256" key="1">
    <source>
        <dbReference type="SAM" id="Phobius"/>
    </source>
</evidence>
<dbReference type="AlphaFoldDB" id="A0A7C8MXE1"/>
<accession>A0A7C8MXE1</accession>
<evidence type="ECO:0000313" key="2">
    <source>
        <dbReference type="EMBL" id="KAF2877325.1"/>
    </source>
</evidence>
<keyword evidence="1" id="KW-0812">Transmembrane</keyword>
<gene>
    <name evidence="2" type="ORF">BDV95DRAFT_558933</name>
</gene>
<sequence length="177" mass="20685">MWQAFSLARQRHCIRDKYSLFSYNLVTGDTSFSHEQGDLEHDPMQELPVIDTLQWKANGTVTTITLTEDMKRLLDMVFLTHMQCGLVLVTMYIIVQKYLQGSIHVLYMEEVCFVPIHPAFSYHCIWRATLSDGRQYAVSITDRQLGWMQLVCPWPDYVRDRVKKPETMQIELLGTGY</sequence>
<keyword evidence="3" id="KW-1185">Reference proteome</keyword>
<reference evidence="2 3" key="1">
    <citation type="submission" date="2020-01" db="EMBL/GenBank/DDBJ databases">
        <authorList>
            <consortium name="DOE Joint Genome Institute"/>
            <person name="Haridas S."/>
            <person name="Albert R."/>
            <person name="Binder M."/>
            <person name="Bloem J."/>
            <person name="Labutti K."/>
            <person name="Salamov A."/>
            <person name="Andreopoulos B."/>
            <person name="Baker S.E."/>
            <person name="Barry K."/>
            <person name="Bills G."/>
            <person name="Bluhm B.H."/>
            <person name="Cannon C."/>
            <person name="Castanera R."/>
            <person name="Culley D.E."/>
            <person name="Daum C."/>
            <person name="Ezra D."/>
            <person name="Gonzalez J.B."/>
            <person name="Henrissat B."/>
            <person name="Kuo A."/>
            <person name="Liang C."/>
            <person name="Lipzen A."/>
            <person name="Lutzoni F."/>
            <person name="Magnuson J."/>
            <person name="Mondo S."/>
            <person name="Nolan M."/>
            <person name="Ohm R."/>
            <person name="Pangilinan J."/>
            <person name="Park H.-J.H."/>
            <person name="Ramirez L."/>
            <person name="Alfaro M."/>
            <person name="Sun H."/>
            <person name="Tritt A."/>
            <person name="Yoshinaga Y."/>
            <person name="Zwiers L.-H.L."/>
            <person name="Turgeon B.G."/>
            <person name="Goodwin S.B."/>
            <person name="Spatafora J.W."/>
            <person name="Crous P.W."/>
            <person name="Grigoriev I.V."/>
        </authorList>
    </citation>
    <scope>NUCLEOTIDE SEQUENCE [LARGE SCALE GENOMIC DNA]</scope>
    <source>
        <strain evidence="2 3">CBS 611.86</strain>
    </source>
</reference>
<proteinExistence type="predicted"/>
<keyword evidence="1" id="KW-1133">Transmembrane helix</keyword>
<dbReference type="EMBL" id="JAADJZ010000002">
    <property type="protein sequence ID" value="KAF2877325.1"/>
    <property type="molecule type" value="Genomic_DNA"/>
</dbReference>
<comment type="caution">
    <text evidence="2">The sequence shown here is derived from an EMBL/GenBank/DDBJ whole genome shotgun (WGS) entry which is preliminary data.</text>
</comment>
<protein>
    <submittedName>
        <fullName evidence="2">Uncharacterized protein</fullName>
    </submittedName>
</protein>
<name>A0A7C8MXE1_9PLEO</name>
<keyword evidence="1" id="KW-0472">Membrane</keyword>
<organism evidence="2 3">
    <name type="scientific">Massariosphaeria phaeospora</name>
    <dbReference type="NCBI Taxonomy" id="100035"/>
    <lineage>
        <taxon>Eukaryota</taxon>
        <taxon>Fungi</taxon>
        <taxon>Dikarya</taxon>
        <taxon>Ascomycota</taxon>
        <taxon>Pezizomycotina</taxon>
        <taxon>Dothideomycetes</taxon>
        <taxon>Pleosporomycetidae</taxon>
        <taxon>Pleosporales</taxon>
        <taxon>Pleosporales incertae sedis</taxon>
        <taxon>Massariosphaeria</taxon>
    </lineage>
</organism>
<dbReference type="OrthoDB" id="3799276at2759"/>
<feature type="transmembrane region" description="Helical" evidence="1">
    <location>
        <begin position="76"/>
        <end position="95"/>
    </location>
</feature>
<dbReference type="Proteomes" id="UP000481861">
    <property type="component" value="Unassembled WGS sequence"/>
</dbReference>